<keyword evidence="3" id="KW-1185">Reference proteome</keyword>
<protein>
    <submittedName>
        <fullName evidence="2">Uncharacterized protein</fullName>
    </submittedName>
</protein>
<evidence type="ECO:0000313" key="3">
    <source>
        <dbReference type="Proteomes" id="UP000483286"/>
    </source>
</evidence>
<organism evidence="2 3">
    <name type="scientific">Deinococcus arboris</name>
    <dbReference type="NCBI Taxonomy" id="2682977"/>
    <lineage>
        <taxon>Bacteria</taxon>
        <taxon>Thermotogati</taxon>
        <taxon>Deinococcota</taxon>
        <taxon>Deinococci</taxon>
        <taxon>Deinococcales</taxon>
        <taxon>Deinococcaceae</taxon>
        <taxon>Deinococcus</taxon>
    </lineage>
</organism>
<dbReference type="AlphaFoldDB" id="A0A7C9M4A9"/>
<comment type="caution">
    <text evidence="2">The sequence shown here is derived from an EMBL/GenBank/DDBJ whole genome shotgun (WGS) entry which is preliminary data.</text>
</comment>
<name>A0A7C9M4A9_9DEIO</name>
<sequence>MRPLRPLANLAHTDASQSRHIPEADPTVFSGSGTVKVLHGLLKSAAQLISNERGAQGAIDEAELTEVLGSGECRRGAAGHQALIIRRLER</sequence>
<evidence type="ECO:0000313" key="2">
    <source>
        <dbReference type="EMBL" id="MVN88902.1"/>
    </source>
</evidence>
<dbReference type="RefSeq" id="WP_157461119.1">
    <property type="nucleotide sequence ID" value="NZ_WQLB01000037.1"/>
</dbReference>
<proteinExistence type="predicted"/>
<gene>
    <name evidence="2" type="ORF">GO986_19350</name>
</gene>
<reference evidence="2 3" key="1">
    <citation type="submission" date="2019-12" db="EMBL/GenBank/DDBJ databases">
        <title>Deinococcus sp. HMF7620 Genome sequencing and assembly.</title>
        <authorList>
            <person name="Kang H."/>
            <person name="Kim H."/>
            <person name="Joh K."/>
        </authorList>
    </citation>
    <scope>NUCLEOTIDE SEQUENCE [LARGE SCALE GENOMIC DNA]</scope>
    <source>
        <strain evidence="2 3">HMF7620</strain>
    </source>
</reference>
<accession>A0A7C9M4A9</accession>
<evidence type="ECO:0000256" key="1">
    <source>
        <dbReference type="SAM" id="MobiDB-lite"/>
    </source>
</evidence>
<feature type="region of interest" description="Disordered" evidence="1">
    <location>
        <begin position="1"/>
        <end position="26"/>
    </location>
</feature>
<dbReference type="Proteomes" id="UP000483286">
    <property type="component" value="Unassembled WGS sequence"/>
</dbReference>
<dbReference type="EMBL" id="WQLB01000037">
    <property type="protein sequence ID" value="MVN88902.1"/>
    <property type="molecule type" value="Genomic_DNA"/>
</dbReference>